<organism evidence="2 3">
    <name type="scientific">Handroanthus impetiginosus</name>
    <dbReference type="NCBI Taxonomy" id="429701"/>
    <lineage>
        <taxon>Eukaryota</taxon>
        <taxon>Viridiplantae</taxon>
        <taxon>Streptophyta</taxon>
        <taxon>Embryophyta</taxon>
        <taxon>Tracheophyta</taxon>
        <taxon>Spermatophyta</taxon>
        <taxon>Magnoliopsida</taxon>
        <taxon>eudicotyledons</taxon>
        <taxon>Gunneridae</taxon>
        <taxon>Pentapetalae</taxon>
        <taxon>asterids</taxon>
        <taxon>lamiids</taxon>
        <taxon>Lamiales</taxon>
        <taxon>Bignoniaceae</taxon>
        <taxon>Crescentiina</taxon>
        <taxon>Tabebuia alliance</taxon>
        <taxon>Handroanthus</taxon>
    </lineage>
</organism>
<dbReference type="InterPro" id="IPR053232">
    <property type="entry name" value="DnaJ_C/III_chloroplastic"/>
</dbReference>
<dbReference type="Pfam" id="PF00226">
    <property type="entry name" value="DnaJ"/>
    <property type="match status" value="1"/>
</dbReference>
<sequence>MEVSMSMSMQININQGVFSKNPKPIISCQLASMQSGKTNFYQLLSLSSQNVGFDEIKKAYKSMVLQYHPDVCNSSVLSKEESTKRFIELRKAYETLSDPNARRVYDRELGSEDPLGHHFGRRESCLSREVWEMQLNGLRKKSGERMKKKRSYN</sequence>
<dbReference type="STRING" id="429701.A0A2G9IAG8"/>
<reference evidence="3" key="1">
    <citation type="journal article" date="2018" name="Gigascience">
        <title>Genome assembly of the Pink Ipe (Handroanthus impetiginosus, Bignoniaceae), a highly valued, ecologically keystone Neotropical timber forest tree.</title>
        <authorList>
            <person name="Silva-Junior O.B."/>
            <person name="Grattapaglia D."/>
            <person name="Novaes E."/>
            <person name="Collevatti R.G."/>
        </authorList>
    </citation>
    <scope>NUCLEOTIDE SEQUENCE [LARGE SCALE GENOMIC DNA]</scope>
    <source>
        <strain evidence="3">cv. UFG-1</strain>
    </source>
</reference>
<dbReference type="CDD" id="cd06257">
    <property type="entry name" value="DnaJ"/>
    <property type="match status" value="1"/>
</dbReference>
<dbReference type="InterPro" id="IPR001623">
    <property type="entry name" value="DnaJ_domain"/>
</dbReference>
<dbReference type="Gene3D" id="1.10.287.110">
    <property type="entry name" value="DnaJ domain"/>
    <property type="match status" value="1"/>
</dbReference>
<dbReference type="InterPro" id="IPR018253">
    <property type="entry name" value="DnaJ_domain_CS"/>
</dbReference>
<accession>A0A2G9IAG8</accession>
<dbReference type="PROSITE" id="PS50076">
    <property type="entry name" value="DNAJ_2"/>
    <property type="match status" value="1"/>
</dbReference>
<keyword evidence="3" id="KW-1185">Reference proteome</keyword>
<dbReference type="PANTHER" id="PTHR45090:SF3">
    <property type="entry name" value="OS09G0368800 PROTEIN"/>
    <property type="match status" value="1"/>
</dbReference>
<dbReference type="SMART" id="SM00271">
    <property type="entry name" value="DnaJ"/>
    <property type="match status" value="1"/>
</dbReference>
<name>A0A2G9IAG8_9LAMI</name>
<dbReference type="PROSITE" id="PS00636">
    <property type="entry name" value="DNAJ_1"/>
    <property type="match status" value="1"/>
</dbReference>
<dbReference type="EMBL" id="NKXS01000051">
    <property type="protein sequence ID" value="PIN26745.1"/>
    <property type="molecule type" value="Genomic_DNA"/>
</dbReference>
<gene>
    <name evidence="2" type="ORF">CDL12_00464</name>
</gene>
<proteinExistence type="predicted"/>
<dbReference type="GO" id="GO:0009507">
    <property type="term" value="C:chloroplast"/>
    <property type="evidence" value="ECO:0007669"/>
    <property type="project" value="TreeGrafter"/>
</dbReference>
<protein>
    <recommendedName>
        <fullName evidence="1">J domain-containing protein</fullName>
    </recommendedName>
</protein>
<dbReference type="SUPFAM" id="SSF46565">
    <property type="entry name" value="Chaperone J-domain"/>
    <property type="match status" value="1"/>
</dbReference>
<evidence type="ECO:0000259" key="1">
    <source>
        <dbReference type="PROSITE" id="PS50076"/>
    </source>
</evidence>
<comment type="caution">
    <text evidence="2">The sequence shown here is derived from an EMBL/GenBank/DDBJ whole genome shotgun (WGS) entry which is preliminary data.</text>
</comment>
<dbReference type="InterPro" id="IPR036869">
    <property type="entry name" value="J_dom_sf"/>
</dbReference>
<dbReference type="PANTHER" id="PTHR45090">
    <property type="entry name" value="CHAPERONE PROTEIN DNAJ 20 CHLOROPLASTIC"/>
    <property type="match status" value="1"/>
</dbReference>
<evidence type="ECO:0000313" key="3">
    <source>
        <dbReference type="Proteomes" id="UP000231279"/>
    </source>
</evidence>
<dbReference type="AlphaFoldDB" id="A0A2G9IAG8"/>
<dbReference type="OrthoDB" id="10250354at2759"/>
<dbReference type="Proteomes" id="UP000231279">
    <property type="component" value="Unassembled WGS sequence"/>
</dbReference>
<dbReference type="PRINTS" id="PR00625">
    <property type="entry name" value="JDOMAIN"/>
</dbReference>
<feature type="domain" description="J" evidence="1">
    <location>
        <begin position="39"/>
        <end position="109"/>
    </location>
</feature>
<evidence type="ECO:0000313" key="2">
    <source>
        <dbReference type="EMBL" id="PIN26745.1"/>
    </source>
</evidence>